<dbReference type="NCBIfam" id="TIGR00229">
    <property type="entry name" value="sensory_box"/>
    <property type="match status" value="1"/>
</dbReference>
<dbReference type="InterPro" id="IPR013656">
    <property type="entry name" value="PAS_4"/>
</dbReference>
<dbReference type="InterPro" id="IPR000160">
    <property type="entry name" value="GGDEF_dom"/>
</dbReference>
<evidence type="ECO:0000256" key="1">
    <source>
        <dbReference type="SAM" id="Phobius"/>
    </source>
</evidence>
<feature type="transmembrane region" description="Helical" evidence="1">
    <location>
        <begin position="71"/>
        <end position="90"/>
    </location>
</feature>
<dbReference type="Proteomes" id="UP000006620">
    <property type="component" value="Chromosome"/>
</dbReference>
<dbReference type="InterPro" id="IPR043128">
    <property type="entry name" value="Rev_trsase/Diguanyl_cyclase"/>
</dbReference>
<dbReference type="HOGENOM" id="CLU_000445_11_4_9"/>
<dbReference type="SUPFAM" id="SSF55073">
    <property type="entry name" value="Nucleotide cyclase"/>
    <property type="match status" value="1"/>
</dbReference>
<dbReference type="PROSITE" id="PS50887">
    <property type="entry name" value="GGDEF"/>
    <property type="match status" value="1"/>
</dbReference>
<dbReference type="SMART" id="SM00267">
    <property type="entry name" value="GGDEF"/>
    <property type="match status" value="1"/>
</dbReference>
<dbReference type="RefSeq" id="WP_013915492.1">
    <property type="nucleotide sequence ID" value="NC_015690.1"/>
</dbReference>
<dbReference type="PATRIC" id="fig|1036673.3.peg.1574"/>
<dbReference type="Pfam" id="PF08448">
    <property type="entry name" value="PAS_4"/>
    <property type="match status" value="1"/>
</dbReference>
<dbReference type="Gene3D" id="3.30.70.270">
    <property type="match status" value="1"/>
</dbReference>
<dbReference type="Gene3D" id="3.30.450.20">
    <property type="entry name" value="PAS domain"/>
    <property type="match status" value="1"/>
</dbReference>
<evidence type="ECO:0000313" key="3">
    <source>
        <dbReference type="EMBL" id="AEI40330.1"/>
    </source>
</evidence>
<gene>
    <name evidence="3" type="ordered locus">KNP414_01768</name>
</gene>
<accession>F8FQB0</accession>
<dbReference type="InterPro" id="IPR000014">
    <property type="entry name" value="PAS"/>
</dbReference>
<dbReference type="CDD" id="cd01949">
    <property type="entry name" value="GGDEF"/>
    <property type="match status" value="1"/>
</dbReference>
<feature type="transmembrane region" description="Helical" evidence="1">
    <location>
        <begin position="102"/>
        <end position="124"/>
    </location>
</feature>
<dbReference type="InterPro" id="IPR035965">
    <property type="entry name" value="PAS-like_dom_sf"/>
</dbReference>
<dbReference type="CDD" id="cd00130">
    <property type="entry name" value="PAS"/>
    <property type="match status" value="1"/>
</dbReference>
<dbReference type="PANTHER" id="PTHR44757">
    <property type="entry name" value="DIGUANYLATE CYCLASE DGCP"/>
    <property type="match status" value="1"/>
</dbReference>
<dbReference type="NCBIfam" id="TIGR00254">
    <property type="entry name" value="GGDEF"/>
    <property type="match status" value="1"/>
</dbReference>
<organism evidence="3 4">
    <name type="scientific">Paenibacillus mucilaginosus (strain KNP414)</name>
    <dbReference type="NCBI Taxonomy" id="1036673"/>
    <lineage>
        <taxon>Bacteria</taxon>
        <taxon>Bacillati</taxon>
        <taxon>Bacillota</taxon>
        <taxon>Bacilli</taxon>
        <taxon>Bacillales</taxon>
        <taxon>Paenibacillaceae</taxon>
        <taxon>Paenibacillus</taxon>
    </lineage>
</organism>
<evidence type="ECO:0000313" key="4">
    <source>
        <dbReference type="Proteomes" id="UP000006620"/>
    </source>
</evidence>
<evidence type="ECO:0000259" key="2">
    <source>
        <dbReference type="PROSITE" id="PS50887"/>
    </source>
</evidence>
<dbReference type="KEGG" id="pms:KNP414_01768"/>
<proteinExistence type="predicted"/>
<feature type="transmembrane region" description="Helical" evidence="1">
    <location>
        <begin position="136"/>
        <end position="164"/>
    </location>
</feature>
<keyword evidence="1" id="KW-1133">Transmembrane helix</keyword>
<keyword evidence="1" id="KW-0472">Membrane</keyword>
<dbReference type="InterPro" id="IPR052155">
    <property type="entry name" value="Biofilm_reg_signaling"/>
</dbReference>
<dbReference type="EMBL" id="CP002869">
    <property type="protein sequence ID" value="AEI40330.1"/>
    <property type="molecule type" value="Genomic_DNA"/>
</dbReference>
<dbReference type="PANTHER" id="PTHR44757:SF2">
    <property type="entry name" value="BIOFILM ARCHITECTURE MAINTENANCE PROTEIN MBAA"/>
    <property type="match status" value="1"/>
</dbReference>
<reference evidence="4" key="1">
    <citation type="submission" date="2011-06" db="EMBL/GenBank/DDBJ databases">
        <title>Complete genome sequence of Paenibacillus mucilaginosus KNP414.</title>
        <authorList>
            <person name="Wang J."/>
            <person name="Hu S."/>
            <person name="Hu X."/>
            <person name="Zhang B."/>
            <person name="Dong D."/>
            <person name="Zhang S."/>
            <person name="Zhao K."/>
            <person name="Wu D."/>
        </authorList>
    </citation>
    <scope>NUCLEOTIDE SEQUENCE [LARGE SCALE GENOMIC DNA]</scope>
    <source>
        <strain evidence="4">KNP414</strain>
    </source>
</reference>
<keyword evidence="1" id="KW-0812">Transmembrane</keyword>
<feature type="transmembrane region" description="Helical" evidence="1">
    <location>
        <begin position="176"/>
        <end position="199"/>
    </location>
</feature>
<feature type="transmembrane region" description="Helical" evidence="1">
    <location>
        <begin position="33"/>
        <end position="51"/>
    </location>
</feature>
<dbReference type="SMART" id="SM00091">
    <property type="entry name" value="PAS"/>
    <property type="match status" value="1"/>
</dbReference>
<dbReference type="SUPFAM" id="SSF55785">
    <property type="entry name" value="PYP-like sensor domain (PAS domain)"/>
    <property type="match status" value="1"/>
</dbReference>
<reference evidence="3 4" key="2">
    <citation type="journal article" date="2013" name="Genome Announc.">
        <title>Genome Sequence of Growth-Improving Paenibacillus mucilaginosus Strain KNP414.</title>
        <authorList>
            <person name="Lu J.J."/>
            <person name="Wang J.F."/>
            <person name="Hu X.F."/>
        </authorList>
    </citation>
    <scope>NUCLEOTIDE SEQUENCE [LARGE SCALE GENOMIC DNA]</scope>
    <source>
        <strain evidence="3 4">KNP414</strain>
    </source>
</reference>
<dbReference type="Pfam" id="PF00990">
    <property type="entry name" value="GGDEF"/>
    <property type="match status" value="1"/>
</dbReference>
<dbReference type="InterPro" id="IPR029787">
    <property type="entry name" value="Nucleotide_cyclase"/>
</dbReference>
<dbReference type="AlphaFoldDB" id="F8FQB0"/>
<sequence>MMLYSLIYIGYIVSTFYLFYFSIEVYLKNRNNFTHRLAALLLFLMSTWFFLQHLKSVYITNVKVSQLLVFWLEYPVLSFIMAIGTHLSMIATYKFEGFNRRLLLSVCYLPALLFSVSSPIPGWVHRVEIDQQGHSLFYPAAGLYLFLILSAAYFIVGIVLFATYRSEDAMERRKNSIWLLGLSATFGWGIFAGVVGALYPKIPLIAVFGCLYWALSLRVTMIKYASMPGYELRFKKLYDLSPDPIVLLSKDMTIEDANIQCLNRFQISRERLIGTSFYDLFVQEDRHKLTREMNLCLAVGELNNKQISCTTHLGEPVVFSLDSDILEIEYERVRFMIIRDITTEKNYEAQIINLAYHDILTGLRNRVSFHEDTNTLLGEHTPFAVLVIDLDGFKQINDTYGHDAGDEVLKYVSRILGEEMSGLGRAYRLGGDEFIIVIPECLGREPAAEAAERIMRRLKTTFQFKGNCLEVSGSIGISMYPQDGQTSDEVVKRADHDMYEMKKKSKLGAPE</sequence>
<protein>
    <submittedName>
        <fullName evidence="3">Diguanylate cyclase with PAS/PAC sensor</fullName>
    </submittedName>
</protein>
<feature type="domain" description="GGDEF" evidence="2">
    <location>
        <begin position="381"/>
        <end position="511"/>
    </location>
</feature>
<feature type="transmembrane region" description="Helical" evidence="1">
    <location>
        <begin position="6"/>
        <end position="26"/>
    </location>
</feature>
<name>F8FQB0_PAEMK</name>